<sequence>MIAALVAKLGGAGAAIKIGLVALLVVWGLRVDQLRGRYKADLAACEAGRALDQAHGERDVAQATAGFAIAGAAAAQTYADRLAARAPLIIKSTDTVREYAQTDAGRVPCRDPERVRAIDDLDAAIAADPGAAGGRAGGLHPDPAAPPAGR</sequence>
<comment type="caution">
    <text evidence="3">The sequence shown here is derived from an EMBL/GenBank/DDBJ whole genome shotgun (WGS) entry which is preliminary data.</text>
</comment>
<keyword evidence="2" id="KW-1133">Transmembrane helix</keyword>
<evidence type="ECO:0000313" key="4">
    <source>
        <dbReference type="Proteomes" id="UP001500523"/>
    </source>
</evidence>
<keyword evidence="2" id="KW-0472">Membrane</keyword>
<dbReference type="Proteomes" id="UP001500523">
    <property type="component" value="Unassembled WGS sequence"/>
</dbReference>
<feature type="region of interest" description="Disordered" evidence="1">
    <location>
        <begin position="128"/>
        <end position="150"/>
    </location>
</feature>
<organism evidence="3 4">
    <name type="scientific">Sphingomonas cynarae</name>
    <dbReference type="NCBI Taxonomy" id="930197"/>
    <lineage>
        <taxon>Bacteria</taxon>
        <taxon>Pseudomonadati</taxon>
        <taxon>Pseudomonadota</taxon>
        <taxon>Alphaproteobacteria</taxon>
        <taxon>Sphingomonadales</taxon>
        <taxon>Sphingomonadaceae</taxon>
        <taxon>Sphingomonas</taxon>
    </lineage>
</organism>
<evidence type="ECO:0000256" key="1">
    <source>
        <dbReference type="SAM" id="MobiDB-lite"/>
    </source>
</evidence>
<feature type="transmembrane region" description="Helical" evidence="2">
    <location>
        <begin position="6"/>
        <end position="29"/>
    </location>
</feature>
<dbReference type="RefSeq" id="WP_344692964.1">
    <property type="nucleotide sequence ID" value="NZ_BAABBF010000003.1"/>
</dbReference>
<gene>
    <name evidence="3" type="ORF">GCM10022268_17420</name>
</gene>
<keyword evidence="2" id="KW-0812">Transmembrane</keyword>
<protein>
    <submittedName>
        <fullName evidence="3">Uncharacterized protein</fullName>
    </submittedName>
</protein>
<reference evidence="4" key="1">
    <citation type="journal article" date="2019" name="Int. J. Syst. Evol. Microbiol.">
        <title>The Global Catalogue of Microorganisms (GCM) 10K type strain sequencing project: providing services to taxonomists for standard genome sequencing and annotation.</title>
        <authorList>
            <consortium name="The Broad Institute Genomics Platform"/>
            <consortium name="The Broad Institute Genome Sequencing Center for Infectious Disease"/>
            <person name="Wu L."/>
            <person name="Ma J."/>
        </authorList>
    </citation>
    <scope>NUCLEOTIDE SEQUENCE [LARGE SCALE GENOMIC DNA]</scope>
    <source>
        <strain evidence="4">JCM 17498</strain>
    </source>
</reference>
<proteinExistence type="predicted"/>
<name>A0ABP7DTB6_9SPHN</name>
<dbReference type="EMBL" id="BAABBF010000003">
    <property type="protein sequence ID" value="GAA3708619.1"/>
    <property type="molecule type" value="Genomic_DNA"/>
</dbReference>
<keyword evidence="4" id="KW-1185">Reference proteome</keyword>
<evidence type="ECO:0000256" key="2">
    <source>
        <dbReference type="SAM" id="Phobius"/>
    </source>
</evidence>
<accession>A0ABP7DTB6</accession>
<evidence type="ECO:0000313" key="3">
    <source>
        <dbReference type="EMBL" id="GAA3708619.1"/>
    </source>
</evidence>